<reference evidence="1 2" key="1">
    <citation type="submission" date="2019-05" db="EMBL/GenBank/DDBJ databases">
        <title>Flagellimonas sp. AsT0115, sp. nov., isolated from a marine red algae, Asparagopsis taxiformis.</title>
        <authorList>
            <person name="Kim J."/>
            <person name="Jeong S.E."/>
            <person name="Jeon C.O."/>
        </authorList>
    </citation>
    <scope>NUCLEOTIDE SEQUENCE [LARGE SCALE GENOMIC DNA]</scope>
    <source>
        <strain evidence="1 2">AsT0115</strain>
    </source>
</reference>
<protein>
    <submittedName>
        <fullName evidence="1">Uncharacterized protein</fullName>
    </submittedName>
</protein>
<proteinExistence type="predicted"/>
<evidence type="ECO:0000313" key="1">
    <source>
        <dbReference type="EMBL" id="TMU54590.1"/>
    </source>
</evidence>
<dbReference type="EMBL" id="VCNI01000002">
    <property type="protein sequence ID" value="TMU54590.1"/>
    <property type="molecule type" value="Genomic_DNA"/>
</dbReference>
<evidence type="ECO:0000313" key="2">
    <source>
        <dbReference type="Proteomes" id="UP000751614"/>
    </source>
</evidence>
<gene>
    <name evidence="1" type="ORF">FGG15_10270</name>
</gene>
<organism evidence="1 2">
    <name type="scientific">Flagellimonas algicola</name>
    <dbReference type="NCBI Taxonomy" id="2583815"/>
    <lineage>
        <taxon>Bacteria</taxon>
        <taxon>Pseudomonadati</taxon>
        <taxon>Bacteroidota</taxon>
        <taxon>Flavobacteriia</taxon>
        <taxon>Flavobacteriales</taxon>
        <taxon>Flavobacteriaceae</taxon>
        <taxon>Flagellimonas</taxon>
    </lineage>
</organism>
<dbReference type="Proteomes" id="UP000751614">
    <property type="component" value="Unassembled WGS sequence"/>
</dbReference>
<dbReference type="RefSeq" id="WP_138835919.1">
    <property type="nucleotide sequence ID" value="NZ_VCNI01000002.1"/>
</dbReference>
<keyword evidence="2" id="KW-1185">Reference proteome</keyword>
<accession>A0ABY2WJ09</accession>
<comment type="caution">
    <text evidence="1">The sequence shown here is derived from an EMBL/GenBank/DDBJ whole genome shotgun (WGS) entry which is preliminary data.</text>
</comment>
<sequence length="913" mass="106741">MDQITQLSLFHKNTDATSTERGYEFQKLKTIETWLQNKLSNSEEVIYYDYEDDIFQRNLDELKSTFRQLKLYSSNFSFSSVEIKKAITHFFTLYCHEEYALDQVKFVFEANSNISKPYDGNDARLLKEWFENQESLEGEVLDNCIQKVKQIISDFINAVKKEDSEILKAKKVFETLKKDDEFWKKFTKTIRWQFEGVEPEEAITNSLRDIGVLIFKLPYPLEEYHVQSLLNSFHFHVSQAATKENPQDRLLSNDLLEKLVFSVLGGDAEEYGNAIEQYRENQEVTNFFLGKVYETISWSRYYRQHENLDGHKVIWNNVLANYLNHENTPDFCKKDILYELLFLKLQPTLNFEFKDPDSKDVAQYGQRYFELVPNEFNDTNSIEDAVNLFSILRTANLFNIIDLNKEFFEECLARLEACLLDKTKTENINHRCGYLESYSFLLLTLKYPNTKNKEEVFKESIAIVEQIIELNNDAPLYNYSNLYERINGMIRGLILKGYTKEYDVLIDELERLSDRLSPIIEKREGSFALAKKYRNRGIDYLKSSTRRKDLLKSLDYFQKAKLLLFQEETKEGFILALLNISQVYSAIGFNIAAKFYALAGFYMAIGEERYLNKVPKSAALIHHYDFIQGAWINCMMDIEPFLKSHREFIGNWDMEQNVSMREAFINHSLVLFATPILSPQTSVLVNQHLIGLGELKDVHFDGLIEQWTLQLDSDENVAKLIRGKIIDNPLNDLGPRRIIRFNAFGILWAIEFGNEYELNILGEEFCAIFQVFLSEMCINFKDLKFCEKTKEVHIVLEKGDKLIPPKEVDNSNGKISWKVSLPEKKKPKPYYPLVLSTLNNIMRSVSDKSLNMSDIFLKLTKDYDLGSKATIVQPYEKLYQDFFSKDSYNVLMRTGFENVESDENYVKENDVIA</sequence>
<name>A0ABY2WJ09_9FLAO</name>